<dbReference type="EMBL" id="ASPP01040755">
    <property type="protein sequence ID" value="ETO00544.1"/>
    <property type="molecule type" value="Genomic_DNA"/>
</dbReference>
<evidence type="ECO:0000313" key="1">
    <source>
        <dbReference type="EMBL" id="ETO00544.1"/>
    </source>
</evidence>
<dbReference type="AlphaFoldDB" id="X6LG46"/>
<evidence type="ECO:0008006" key="3">
    <source>
        <dbReference type="Google" id="ProtNLM"/>
    </source>
</evidence>
<accession>X6LG46</accession>
<comment type="caution">
    <text evidence="1">The sequence shown here is derived from an EMBL/GenBank/DDBJ whole genome shotgun (WGS) entry which is preliminary data.</text>
</comment>
<organism evidence="1 2">
    <name type="scientific">Reticulomyxa filosa</name>
    <dbReference type="NCBI Taxonomy" id="46433"/>
    <lineage>
        <taxon>Eukaryota</taxon>
        <taxon>Sar</taxon>
        <taxon>Rhizaria</taxon>
        <taxon>Retaria</taxon>
        <taxon>Foraminifera</taxon>
        <taxon>Monothalamids</taxon>
        <taxon>Reticulomyxidae</taxon>
        <taxon>Reticulomyxa</taxon>
    </lineage>
</organism>
<reference evidence="1 2" key="1">
    <citation type="journal article" date="2013" name="Curr. Biol.">
        <title>The Genome of the Foraminiferan Reticulomyxa filosa.</title>
        <authorList>
            <person name="Glockner G."/>
            <person name="Hulsmann N."/>
            <person name="Schleicher M."/>
            <person name="Noegel A.A."/>
            <person name="Eichinger L."/>
            <person name="Gallinger C."/>
            <person name="Pawlowski J."/>
            <person name="Sierra R."/>
            <person name="Euteneuer U."/>
            <person name="Pillet L."/>
            <person name="Moustafa A."/>
            <person name="Platzer M."/>
            <person name="Groth M."/>
            <person name="Szafranski K."/>
            <person name="Schliwa M."/>
        </authorList>
    </citation>
    <scope>NUCLEOTIDE SEQUENCE [LARGE SCALE GENOMIC DNA]</scope>
</reference>
<evidence type="ECO:0000313" key="2">
    <source>
        <dbReference type="Proteomes" id="UP000023152"/>
    </source>
</evidence>
<protein>
    <recommendedName>
        <fullName evidence="3">Kelch motif family protein</fullName>
    </recommendedName>
</protein>
<name>X6LG46_RETFI</name>
<gene>
    <name evidence="1" type="ORF">RFI_36896</name>
</gene>
<dbReference type="Proteomes" id="UP000023152">
    <property type="component" value="Unassembled WGS sequence"/>
</dbReference>
<feature type="non-terminal residue" evidence="1">
    <location>
        <position position="70"/>
    </location>
</feature>
<sequence>MMKTNQKNQQNYQMLLFYEDTGLLIEYDENNNTFQFQKIPVCHDMEPLYTCACVCVNDVILFFGGSNYPS</sequence>
<proteinExistence type="predicted"/>
<keyword evidence="2" id="KW-1185">Reference proteome</keyword>